<accession>A0AAV0AR84</accession>
<protein>
    <submittedName>
        <fullName evidence="1">Uncharacterized protein</fullName>
    </submittedName>
</protein>
<gene>
    <name evidence="1" type="ORF">PPACK8108_LOCUS4968</name>
</gene>
<dbReference type="AlphaFoldDB" id="A0AAV0AR84"/>
<evidence type="ECO:0000313" key="1">
    <source>
        <dbReference type="EMBL" id="CAH7670253.1"/>
    </source>
</evidence>
<evidence type="ECO:0000313" key="2">
    <source>
        <dbReference type="Proteomes" id="UP001153365"/>
    </source>
</evidence>
<dbReference type="Proteomes" id="UP001153365">
    <property type="component" value="Unassembled WGS sequence"/>
</dbReference>
<sequence>MSAVVEDLVKEYEGKEVKGGLQERCKEEEGVEVGVLTKGKVVEAKLQELRMCKGF</sequence>
<organism evidence="1 2">
    <name type="scientific">Phakopsora pachyrhizi</name>
    <name type="common">Asian soybean rust disease fungus</name>
    <dbReference type="NCBI Taxonomy" id="170000"/>
    <lineage>
        <taxon>Eukaryota</taxon>
        <taxon>Fungi</taxon>
        <taxon>Dikarya</taxon>
        <taxon>Basidiomycota</taxon>
        <taxon>Pucciniomycotina</taxon>
        <taxon>Pucciniomycetes</taxon>
        <taxon>Pucciniales</taxon>
        <taxon>Phakopsoraceae</taxon>
        <taxon>Phakopsora</taxon>
    </lineage>
</organism>
<name>A0AAV0AR84_PHAPC</name>
<proteinExistence type="predicted"/>
<comment type="caution">
    <text evidence="1">The sequence shown here is derived from an EMBL/GenBank/DDBJ whole genome shotgun (WGS) entry which is preliminary data.</text>
</comment>
<dbReference type="EMBL" id="CALTRL010000960">
    <property type="protein sequence ID" value="CAH7670253.1"/>
    <property type="molecule type" value="Genomic_DNA"/>
</dbReference>
<keyword evidence="2" id="KW-1185">Reference proteome</keyword>
<reference evidence="1" key="1">
    <citation type="submission" date="2022-06" db="EMBL/GenBank/DDBJ databases">
        <authorList>
            <consortium name="SYNGENTA / RWTH Aachen University"/>
        </authorList>
    </citation>
    <scope>NUCLEOTIDE SEQUENCE</scope>
</reference>